<dbReference type="AlphaFoldDB" id="F8NQP6"/>
<dbReference type="InterPro" id="IPR001878">
    <property type="entry name" value="Znf_CCHC"/>
</dbReference>
<feature type="domain" description="CCHC-type" evidence="5">
    <location>
        <begin position="310"/>
        <end position="325"/>
    </location>
</feature>
<keyword evidence="3" id="KW-0175">Coiled coil</keyword>
<dbReference type="RefSeq" id="XP_007316295.1">
    <property type="nucleotide sequence ID" value="XM_007316233.1"/>
</dbReference>
<dbReference type="KEGG" id="sla:SERLADRAFT_435963"/>
<dbReference type="SMART" id="SM00343">
    <property type="entry name" value="ZnF_C2HC"/>
    <property type="match status" value="1"/>
</dbReference>
<feature type="compositionally biased region" description="Basic and acidic residues" evidence="4">
    <location>
        <begin position="1"/>
        <end position="10"/>
    </location>
</feature>
<proteinExistence type="predicted"/>
<dbReference type="PROSITE" id="PS50158">
    <property type="entry name" value="ZF_CCHC"/>
    <property type="match status" value="1"/>
</dbReference>
<dbReference type="InterPro" id="IPR036875">
    <property type="entry name" value="Znf_CCHC_sf"/>
</dbReference>
<dbReference type="HOGENOM" id="CLU_023196_0_0_1"/>
<accession>F8NQP6</accession>
<evidence type="ECO:0000313" key="6">
    <source>
        <dbReference type="EMBL" id="EGO26122.1"/>
    </source>
</evidence>
<evidence type="ECO:0000256" key="4">
    <source>
        <dbReference type="SAM" id="MobiDB-lite"/>
    </source>
</evidence>
<keyword evidence="2" id="KW-0479">Metal-binding</keyword>
<gene>
    <name evidence="6" type="ORF">SERLADRAFT_435963</name>
</gene>
<name>F8NQP6_SERL9</name>
<dbReference type="GO" id="GO:0006397">
    <property type="term" value="P:mRNA processing"/>
    <property type="evidence" value="ECO:0007669"/>
    <property type="project" value="UniProtKB-KW"/>
</dbReference>
<dbReference type="Pfam" id="PF00098">
    <property type="entry name" value="zf-CCHC"/>
    <property type="match status" value="1"/>
</dbReference>
<dbReference type="OrthoDB" id="3263571at2759"/>
<evidence type="ECO:0000259" key="5">
    <source>
        <dbReference type="PROSITE" id="PS50158"/>
    </source>
</evidence>
<evidence type="ECO:0000256" key="2">
    <source>
        <dbReference type="PROSITE-ProRule" id="PRU00047"/>
    </source>
</evidence>
<dbReference type="GO" id="GO:0003676">
    <property type="term" value="F:nucleic acid binding"/>
    <property type="evidence" value="ECO:0007669"/>
    <property type="project" value="InterPro"/>
</dbReference>
<feature type="region of interest" description="Disordered" evidence="4">
    <location>
        <begin position="263"/>
        <end position="293"/>
    </location>
</feature>
<keyword evidence="1" id="KW-0507">mRNA processing</keyword>
<organism>
    <name type="scientific">Serpula lacrymans var. lacrymans (strain S7.9)</name>
    <name type="common">Dry rot fungus</name>
    <dbReference type="NCBI Taxonomy" id="578457"/>
    <lineage>
        <taxon>Eukaryota</taxon>
        <taxon>Fungi</taxon>
        <taxon>Dikarya</taxon>
        <taxon>Basidiomycota</taxon>
        <taxon>Agaricomycotina</taxon>
        <taxon>Agaricomycetes</taxon>
        <taxon>Agaricomycetidae</taxon>
        <taxon>Boletales</taxon>
        <taxon>Coniophorineae</taxon>
        <taxon>Serpulaceae</taxon>
        <taxon>Serpula</taxon>
    </lineage>
</organism>
<feature type="region of interest" description="Disordered" evidence="4">
    <location>
        <begin position="1"/>
        <end position="36"/>
    </location>
</feature>
<dbReference type="Proteomes" id="UP000008064">
    <property type="component" value="Unassembled WGS sequence"/>
</dbReference>
<dbReference type="GeneID" id="18814617"/>
<dbReference type="SUPFAM" id="SSF57756">
    <property type="entry name" value="Retrovirus zinc finger-like domains"/>
    <property type="match status" value="1"/>
</dbReference>
<dbReference type="GO" id="GO:0008270">
    <property type="term" value="F:zinc ion binding"/>
    <property type="evidence" value="ECO:0007669"/>
    <property type="project" value="UniProtKB-KW"/>
</dbReference>
<dbReference type="EMBL" id="GL945432">
    <property type="protein sequence ID" value="EGO26122.1"/>
    <property type="molecule type" value="Genomic_DNA"/>
</dbReference>
<evidence type="ECO:0000256" key="1">
    <source>
        <dbReference type="ARBA" id="ARBA00022664"/>
    </source>
</evidence>
<feature type="compositionally biased region" description="Basic and acidic residues" evidence="4">
    <location>
        <begin position="263"/>
        <end position="285"/>
    </location>
</feature>
<keyword evidence="2" id="KW-0862">Zinc</keyword>
<sequence>MSNLEYRDWPEQSSSTGDKFTREMMDSLPRIDTPPPKEVSLEAYVKQEVEKAIRQTRLLYQSQLDEALEEVSVLEKRLKKTKTTSPPERLEGTRMALEKPENFNGDKKQYRAFRESLLLHFEDDTVYFKDDRKKISFVLSFMKEGEAAAFKTNWLENRVDAQQLGLDIKLGRFLPTKWRQDLKTGNETAQAFFEKFEEKKRWVGYNSRMNKEFLISLLRRNMNKPLVDRVIYGGHISRDYQEWKQELIRIDYIWREREKEKKGSKFGRKQNEKNLEQKTERKKDGTGYTYTGSGEKMEVDKAKFRTEGQCYRCGEKGHRSFECKDAQTKKP</sequence>
<reference evidence="6" key="1">
    <citation type="submission" date="2011-04" db="EMBL/GenBank/DDBJ databases">
        <title>Evolution of plant cell wall degrading machinery underlies the functional diversity of forest fungi.</title>
        <authorList>
            <consortium name="US DOE Joint Genome Institute (JGI-PGF)"/>
            <person name="Eastwood D.C."/>
            <person name="Floudas D."/>
            <person name="Binder M."/>
            <person name="Majcherczyk A."/>
            <person name="Schneider P."/>
            <person name="Aerts A."/>
            <person name="Asiegbu F.O."/>
            <person name="Baker S.E."/>
            <person name="Barry K."/>
            <person name="Bendiksby M."/>
            <person name="Blumentritt M."/>
            <person name="Coutinho P.M."/>
            <person name="Cullen D."/>
            <person name="Cullen D."/>
            <person name="Gathman A."/>
            <person name="Goodell B."/>
            <person name="Henrissat B."/>
            <person name="Ihrmark K."/>
            <person name="Kauserud H."/>
            <person name="Kohler A."/>
            <person name="LaButti K."/>
            <person name="Lapidus A."/>
            <person name="Lavin J.L."/>
            <person name="Lee Y.-H."/>
            <person name="Lindquist E."/>
            <person name="Lilly W."/>
            <person name="Lucas S."/>
            <person name="Morin E."/>
            <person name="Murat C."/>
            <person name="Oguiza J.A."/>
            <person name="Park J."/>
            <person name="Pisabarro A.G."/>
            <person name="Riley R."/>
            <person name="Rosling A."/>
            <person name="Salamov A."/>
            <person name="Schmidt O."/>
            <person name="Schmutz J."/>
            <person name="Skrede I."/>
            <person name="Stenlid J."/>
            <person name="Wiebenga A."/>
            <person name="Xie X."/>
            <person name="Kues U."/>
            <person name="Hibbett D.S."/>
            <person name="Hoffmeister D."/>
            <person name="Hogberg N."/>
            <person name="Martin F."/>
            <person name="Grigoriev I.V."/>
            <person name="Watkinson S.C."/>
        </authorList>
    </citation>
    <scope>NUCLEOTIDE SEQUENCE</scope>
    <source>
        <strain evidence="6">S7.9</strain>
    </source>
</reference>
<feature type="coiled-coil region" evidence="3">
    <location>
        <begin position="57"/>
        <end position="84"/>
    </location>
</feature>
<keyword evidence="2" id="KW-0863">Zinc-finger</keyword>
<evidence type="ECO:0000256" key="3">
    <source>
        <dbReference type="SAM" id="Coils"/>
    </source>
</evidence>
<protein>
    <recommendedName>
        <fullName evidence="5">CCHC-type domain-containing protein</fullName>
    </recommendedName>
</protein>